<dbReference type="GO" id="GO:0071949">
    <property type="term" value="F:FAD binding"/>
    <property type="evidence" value="ECO:0007669"/>
    <property type="project" value="InterPro"/>
</dbReference>
<dbReference type="Pfam" id="PF01494">
    <property type="entry name" value="FAD_binding_3"/>
    <property type="match status" value="2"/>
</dbReference>
<dbReference type="AlphaFoldDB" id="A0A917X8F6"/>
<protein>
    <submittedName>
        <fullName evidence="4">Salicylate hydroxylase</fullName>
    </submittedName>
</protein>
<keyword evidence="1" id="KW-0560">Oxidoreductase</keyword>
<dbReference type="PANTHER" id="PTHR13789">
    <property type="entry name" value="MONOOXYGENASE"/>
    <property type="match status" value="1"/>
</dbReference>
<dbReference type="InterPro" id="IPR002938">
    <property type="entry name" value="FAD-bd"/>
</dbReference>
<proteinExistence type="predicted"/>
<reference evidence="4" key="1">
    <citation type="journal article" date="2014" name="Int. J. Syst. Evol. Microbiol.">
        <title>Complete genome sequence of Corynebacterium casei LMG S-19264T (=DSM 44701T), isolated from a smear-ripened cheese.</title>
        <authorList>
            <consortium name="US DOE Joint Genome Institute (JGI-PGF)"/>
            <person name="Walter F."/>
            <person name="Albersmeier A."/>
            <person name="Kalinowski J."/>
            <person name="Ruckert C."/>
        </authorList>
    </citation>
    <scope>NUCLEOTIDE SEQUENCE</scope>
    <source>
        <strain evidence="4">JCM 19831</strain>
    </source>
</reference>
<evidence type="ECO:0000313" key="5">
    <source>
        <dbReference type="Proteomes" id="UP000642070"/>
    </source>
</evidence>
<accession>A0A917X8F6</accession>
<dbReference type="EMBL" id="BMPI01000129">
    <property type="protein sequence ID" value="GGM89444.1"/>
    <property type="molecule type" value="Genomic_DNA"/>
</dbReference>
<dbReference type="InterPro" id="IPR050493">
    <property type="entry name" value="FAD-dep_Monooxygenase_BioMet"/>
</dbReference>
<dbReference type="PRINTS" id="PR00420">
    <property type="entry name" value="RNGMNOXGNASE"/>
</dbReference>
<organism evidence="4 5">
    <name type="scientific">Dactylosporangium sucinum</name>
    <dbReference type="NCBI Taxonomy" id="1424081"/>
    <lineage>
        <taxon>Bacteria</taxon>
        <taxon>Bacillati</taxon>
        <taxon>Actinomycetota</taxon>
        <taxon>Actinomycetes</taxon>
        <taxon>Micromonosporales</taxon>
        <taxon>Micromonosporaceae</taxon>
        <taxon>Dactylosporangium</taxon>
    </lineage>
</organism>
<name>A0A917X8F6_9ACTN</name>
<feature type="domain" description="FAD-binding" evidence="3">
    <location>
        <begin position="284"/>
        <end position="348"/>
    </location>
</feature>
<keyword evidence="2" id="KW-0503">Monooxygenase</keyword>
<sequence length="403" mass="43325">MKVVIIGAGVGGLASAIGLSAAGHEVHVYERSETVRAAGNGMIVWPNGTGILRELGVQPDELGMRMDMGEQLLDNGTKIFSTDYTDVAQYYGIPIMLIGRQRLVERLAGALPEGVLHLGAKVTAVRNVKARGGKPAGAVATFEDGTEVEADVLIGADGLGSVVRRHLHGNTPAAYTGWCAWHGATKAPIELTDLPKVQAYSGPAGVAALHPIGYGQLFWAFETPWREGQVLPATSPAGDAEAHLLPAGGSVVENLRTRFSAWSEPVPQLLESITDEDISLFPFVRHRVPRQWGSGRITLVGDAAHVVAPRTAQGVNQALEDAWVLTQTLSDKGDPAAQLRRYCNTRRSKIRALTITAKLMDSKAGLQFLGLLVKYTKQDSAESIRRNMRLYSNYLKKPAPLSQ</sequence>
<dbReference type="Gene3D" id="3.50.50.60">
    <property type="entry name" value="FAD/NAD(P)-binding domain"/>
    <property type="match status" value="1"/>
</dbReference>
<evidence type="ECO:0000259" key="3">
    <source>
        <dbReference type="Pfam" id="PF01494"/>
    </source>
</evidence>
<feature type="domain" description="FAD-binding" evidence="3">
    <location>
        <begin position="2"/>
        <end position="168"/>
    </location>
</feature>
<dbReference type="SUPFAM" id="SSF51905">
    <property type="entry name" value="FAD/NAD(P)-binding domain"/>
    <property type="match status" value="1"/>
</dbReference>
<dbReference type="RefSeq" id="WP_190258058.1">
    <property type="nucleotide sequence ID" value="NZ_BMPI01000129.1"/>
</dbReference>
<dbReference type="PANTHER" id="PTHR13789:SF309">
    <property type="entry name" value="PUTATIVE (AFU_ORTHOLOGUE AFUA_6G14510)-RELATED"/>
    <property type="match status" value="1"/>
</dbReference>
<evidence type="ECO:0000256" key="2">
    <source>
        <dbReference type="ARBA" id="ARBA00023033"/>
    </source>
</evidence>
<comment type="caution">
    <text evidence="4">The sequence shown here is derived from an EMBL/GenBank/DDBJ whole genome shotgun (WGS) entry which is preliminary data.</text>
</comment>
<keyword evidence="5" id="KW-1185">Reference proteome</keyword>
<dbReference type="InterPro" id="IPR036188">
    <property type="entry name" value="FAD/NAD-bd_sf"/>
</dbReference>
<gene>
    <name evidence="4" type="ORF">GCM10007977_109310</name>
</gene>
<evidence type="ECO:0000313" key="4">
    <source>
        <dbReference type="EMBL" id="GGM89444.1"/>
    </source>
</evidence>
<evidence type="ECO:0000256" key="1">
    <source>
        <dbReference type="ARBA" id="ARBA00023002"/>
    </source>
</evidence>
<dbReference type="GO" id="GO:0004497">
    <property type="term" value="F:monooxygenase activity"/>
    <property type="evidence" value="ECO:0007669"/>
    <property type="project" value="UniProtKB-KW"/>
</dbReference>
<reference evidence="4" key="2">
    <citation type="submission" date="2020-09" db="EMBL/GenBank/DDBJ databases">
        <authorList>
            <person name="Sun Q."/>
            <person name="Ohkuma M."/>
        </authorList>
    </citation>
    <scope>NUCLEOTIDE SEQUENCE</scope>
    <source>
        <strain evidence="4">JCM 19831</strain>
    </source>
</reference>
<dbReference type="Proteomes" id="UP000642070">
    <property type="component" value="Unassembled WGS sequence"/>
</dbReference>